<evidence type="ECO:0000313" key="3">
    <source>
        <dbReference type="Proteomes" id="UP001153269"/>
    </source>
</evidence>
<feature type="region of interest" description="Disordered" evidence="1">
    <location>
        <begin position="78"/>
        <end position="108"/>
    </location>
</feature>
<dbReference type="AlphaFoldDB" id="A0A9N7UDS0"/>
<reference evidence="2" key="1">
    <citation type="submission" date="2020-03" db="EMBL/GenBank/DDBJ databases">
        <authorList>
            <person name="Weist P."/>
        </authorList>
    </citation>
    <scope>NUCLEOTIDE SEQUENCE</scope>
</reference>
<comment type="caution">
    <text evidence="2">The sequence shown here is derived from an EMBL/GenBank/DDBJ whole genome shotgun (WGS) entry which is preliminary data.</text>
</comment>
<evidence type="ECO:0000313" key="2">
    <source>
        <dbReference type="EMBL" id="CAB1428396.1"/>
    </source>
</evidence>
<organism evidence="2 3">
    <name type="scientific">Pleuronectes platessa</name>
    <name type="common">European plaice</name>
    <dbReference type="NCBI Taxonomy" id="8262"/>
    <lineage>
        <taxon>Eukaryota</taxon>
        <taxon>Metazoa</taxon>
        <taxon>Chordata</taxon>
        <taxon>Craniata</taxon>
        <taxon>Vertebrata</taxon>
        <taxon>Euteleostomi</taxon>
        <taxon>Actinopterygii</taxon>
        <taxon>Neopterygii</taxon>
        <taxon>Teleostei</taxon>
        <taxon>Neoteleostei</taxon>
        <taxon>Acanthomorphata</taxon>
        <taxon>Carangaria</taxon>
        <taxon>Pleuronectiformes</taxon>
        <taxon>Pleuronectoidei</taxon>
        <taxon>Pleuronectidae</taxon>
        <taxon>Pleuronectes</taxon>
    </lineage>
</organism>
<accession>A0A9N7UDS0</accession>
<dbReference type="EMBL" id="CADEAL010001049">
    <property type="protein sequence ID" value="CAB1428396.1"/>
    <property type="molecule type" value="Genomic_DNA"/>
</dbReference>
<evidence type="ECO:0000256" key="1">
    <source>
        <dbReference type="SAM" id="MobiDB-lite"/>
    </source>
</evidence>
<name>A0A9N7UDS0_PLEPL</name>
<protein>
    <submittedName>
        <fullName evidence="2">Uncharacterized protein</fullName>
    </submittedName>
</protein>
<feature type="compositionally biased region" description="Basic and acidic residues" evidence="1">
    <location>
        <begin position="93"/>
        <end position="108"/>
    </location>
</feature>
<feature type="region of interest" description="Disordered" evidence="1">
    <location>
        <begin position="1"/>
        <end position="54"/>
    </location>
</feature>
<sequence>MGEEVKRSRHQKREKVEREESSGKKEQLPTLADRSGDELARRHGQPEPGARLIRDTGVHTAIRTFHITVGLLLPFSPISSEENGSEVQRNGVKAKEGDRKPKREPEKETWLLHAQQGGKTETSCQGRRADTRQHMDEAVNGGGVAANFLPLNFLIRSYKHILFQKDSEKRRELHSTACITIHHSIQQQPWTKTYNDAEINLQCSNRNLRQTLAPSQAFIPGWLPGKPTIPRHVLVRLSSAMRKHLHPVFCFIIAAPYIRTDAATSSDGIHKKKVDDNSNTNLERVRQLELCREITATFSDETDDKKCLRSCIERKEEIPPETPTVQS</sequence>
<keyword evidence="3" id="KW-1185">Reference proteome</keyword>
<dbReference type="Proteomes" id="UP001153269">
    <property type="component" value="Unassembled WGS sequence"/>
</dbReference>
<feature type="compositionally biased region" description="Basic and acidic residues" evidence="1">
    <location>
        <begin position="34"/>
        <end position="45"/>
    </location>
</feature>
<gene>
    <name evidence="2" type="ORF">PLEPLA_LOCUS16362</name>
</gene>
<proteinExistence type="predicted"/>
<feature type="compositionally biased region" description="Basic and acidic residues" evidence="1">
    <location>
        <begin position="14"/>
        <end position="27"/>
    </location>
</feature>
<feature type="compositionally biased region" description="Polar residues" evidence="1">
    <location>
        <begin position="78"/>
        <end position="88"/>
    </location>
</feature>